<comment type="caution">
    <text evidence="7">The sequence shown here is derived from an EMBL/GenBank/DDBJ whole genome shotgun (WGS) entry which is preliminary data.</text>
</comment>
<keyword evidence="2" id="KW-0689">Ribosomal protein</keyword>
<proteinExistence type="inferred from homology"/>
<dbReference type="InterPro" id="IPR000244">
    <property type="entry name" value="Ribosomal_bL9"/>
</dbReference>
<evidence type="ECO:0000256" key="4">
    <source>
        <dbReference type="ARBA" id="ARBA00035194"/>
    </source>
</evidence>
<dbReference type="Proteomes" id="UP000466442">
    <property type="component" value="Linkage Group LG12"/>
</dbReference>
<dbReference type="GO" id="GO:0006412">
    <property type="term" value="P:translation"/>
    <property type="evidence" value="ECO:0007669"/>
    <property type="project" value="InterPro"/>
</dbReference>
<dbReference type="PANTHER" id="PTHR21368">
    <property type="entry name" value="50S RIBOSOMAL PROTEIN L9"/>
    <property type="match status" value="1"/>
</dbReference>
<reference evidence="7" key="1">
    <citation type="journal article" date="2021" name="Mol. Ecol. Resour.">
        <title>Apolygus lucorum genome provides insights into omnivorousness and mesophyll feeding.</title>
        <authorList>
            <person name="Liu Y."/>
            <person name="Liu H."/>
            <person name="Wang H."/>
            <person name="Huang T."/>
            <person name="Liu B."/>
            <person name="Yang B."/>
            <person name="Yin L."/>
            <person name="Li B."/>
            <person name="Zhang Y."/>
            <person name="Zhang S."/>
            <person name="Jiang F."/>
            <person name="Zhang X."/>
            <person name="Ren Y."/>
            <person name="Wang B."/>
            <person name="Wang S."/>
            <person name="Lu Y."/>
            <person name="Wu K."/>
            <person name="Fan W."/>
            <person name="Wang G."/>
        </authorList>
    </citation>
    <scope>NUCLEOTIDE SEQUENCE</scope>
    <source>
        <strain evidence="7">12Hb</strain>
    </source>
</reference>
<dbReference type="Gene3D" id="3.40.5.10">
    <property type="entry name" value="Ribosomal protein L9, N-terminal domain"/>
    <property type="match status" value="1"/>
</dbReference>
<dbReference type="GO" id="GO:0003735">
    <property type="term" value="F:structural constituent of ribosome"/>
    <property type="evidence" value="ECO:0007669"/>
    <property type="project" value="InterPro"/>
</dbReference>
<evidence type="ECO:0000259" key="6">
    <source>
        <dbReference type="Pfam" id="PF01281"/>
    </source>
</evidence>
<sequence length="160" mass="18466">MYDLSRHLRHFNRCLSFTGCQQSLLNSFNDYSLLAKRTTFILKRRNPVRLPKYGETEYRLKGKDYVYDLVQDTEILKKPNVKIVLKQFVEGVGLEGDVVSLPRNKAYNEFLLTGRADYATPEVLKAAEQLKSKEKKTVTASSPFAQILESVDIEQDEQEK</sequence>
<dbReference type="GO" id="GO:0005840">
    <property type="term" value="C:ribosome"/>
    <property type="evidence" value="ECO:0007669"/>
    <property type="project" value="UniProtKB-KW"/>
</dbReference>
<dbReference type="AlphaFoldDB" id="A0A8S9WYQ0"/>
<evidence type="ECO:0000313" key="7">
    <source>
        <dbReference type="EMBL" id="KAF6201872.1"/>
    </source>
</evidence>
<evidence type="ECO:0000256" key="2">
    <source>
        <dbReference type="ARBA" id="ARBA00022980"/>
    </source>
</evidence>
<comment type="similarity">
    <text evidence="1">Belongs to the bacterial ribosomal protein bL9 family.</text>
</comment>
<feature type="domain" description="Ribosomal protein L9" evidence="6">
    <location>
        <begin position="81"/>
        <end position="126"/>
    </location>
</feature>
<dbReference type="GO" id="GO:1990904">
    <property type="term" value="C:ribonucleoprotein complex"/>
    <property type="evidence" value="ECO:0007669"/>
    <property type="project" value="UniProtKB-KW"/>
</dbReference>
<dbReference type="EMBL" id="WIXP02000012">
    <property type="protein sequence ID" value="KAF6201872.1"/>
    <property type="molecule type" value="Genomic_DNA"/>
</dbReference>
<accession>A0A8S9WYQ0</accession>
<dbReference type="Pfam" id="PF01281">
    <property type="entry name" value="Ribosomal_L9_N"/>
    <property type="match status" value="1"/>
</dbReference>
<keyword evidence="8" id="KW-1185">Reference proteome</keyword>
<dbReference type="OrthoDB" id="5555409at2759"/>
<evidence type="ECO:0000256" key="1">
    <source>
        <dbReference type="ARBA" id="ARBA00010605"/>
    </source>
</evidence>
<dbReference type="InterPro" id="IPR036935">
    <property type="entry name" value="Ribosomal_bL9_N_sf"/>
</dbReference>
<keyword evidence="3" id="KW-0687">Ribonucleoprotein</keyword>
<dbReference type="InterPro" id="IPR009027">
    <property type="entry name" value="Ribosomal_bL9/RNase_H1_N"/>
</dbReference>
<evidence type="ECO:0000256" key="3">
    <source>
        <dbReference type="ARBA" id="ARBA00023274"/>
    </source>
</evidence>
<gene>
    <name evidence="7" type="ORF">GE061_004268</name>
</gene>
<evidence type="ECO:0000313" key="8">
    <source>
        <dbReference type="Proteomes" id="UP000466442"/>
    </source>
</evidence>
<organism evidence="7 8">
    <name type="scientific">Apolygus lucorum</name>
    <name type="common">Small green plant bug</name>
    <name type="synonym">Lygocoris lucorum</name>
    <dbReference type="NCBI Taxonomy" id="248454"/>
    <lineage>
        <taxon>Eukaryota</taxon>
        <taxon>Metazoa</taxon>
        <taxon>Ecdysozoa</taxon>
        <taxon>Arthropoda</taxon>
        <taxon>Hexapoda</taxon>
        <taxon>Insecta</taxon>
        <taxon>Pterygota</taxon>
        <taxon>Neoptera</taxon>
        <taxon>Paraneoptera</taxon>
        <taxon>Hemiptera</taxon>
        <taxon>Heteroptera</taxon>
        <taxon>Panheteroptera</taxon>
        <taxon>Cimicomorpha</taxon>
        <taxon>Miridae</taxon>
        <taxon>Mirini</taxon>
        <taxon>Apolygus</taxon>
    </lineage>
</organism>
<evidence type="ECO:0000256" key="5">
    <source>
        <dbReference type="ARBA" id="ARBA00035381"/>
    </source>
</evidence>
<dbReference type="InterPro" id="IPR020070">
    <property type="entry name" value="Ribosomal_bL9_N"/>
</dbReference>
<protein>
    <recommendedName>
        <fullName evidence="4">Large ribosomal subunit protein bL9m</fullName>
    </recommendedName>
    <alternativeName>
        <fullName evidence="5">39S ribosomal protein L9, mitochondrial</fullName>
    </alternativeName>
</protein>
<name>A0A8S9WYQ0_APOLU</name>
<dbReference type="SUPFAM" id="SSF55658">
    <property type="entry name" value="L9 N-domain-like"/>
    <property type="match status" value="1"/>
</dbReference>